<dbReference type="InterPro" id="IPR014911">
    <property type="entry name" value="PilS_N"/>
</dbReference>
<dbReference type="Pfam" id="PF08805">
    <property type="entry name" value="PilS"/>
    <property type="match status" value="1"/>
</dbReference>
<keyword evidence="1" id="KW-0812">Transmembrane</keyword>
<evidence type="ECO:0000259" key="2">
    <source>
        <dbReference type="Pfam" id="PF08805"/>
    </source>
</evidence>
<feature type="domain" description="Type 4 secretion system PilS N-terminal" evidence="2">
    <location>
        <begin position="64"/>
        <end position="188"/>
    </location>
</feature>
<proteinExistence type="predicted"/>
<evidence type="ECO:0000313" key="4">
    <source>
        <dbReference type="Proteomes" id="UP000007127"/>
    </source>
</evidence>
<dbReference type="Gene3D" id="3.30.1690.10">
    <property type="entry name" value="TcpA-like pilin"/>
    <property type="match status" value="1"/>
</dbReference>
<evidence type="ECO:0000256" key="1">
    <source>
        <dbReference type="SAM" id="Phobius"/>
    </source>
</evidence>
<dbReference type="InterPro" id="IPR045584">
    <property type="entry name" value="Pilin-like"/>
</dbReference>
<dbReference type="AlphaFoldDB" id="A0AB72UJS4"/>
<organism evidence="3 4">
    <name type="scientific">Thalassospira xiamenensis M-5 = DSM 17429</name>
    <dbReference type="NCBI Taxonomy" id="1123366"/>
    <lineage>
        <taxon>Bacteria</taxon>
        <taxon>Pseudomonadati</taxon>
        <taxon>Pseudomonadota</taxon>
        <taxon>Alphaproteobacteria</taxon>
        <taxon>Rhodospirillales</taxon>
        <taxon>Thalassospiraceae</taxon>
        <taxon>Thalassospira</taxon>
    </lineage>
</organism>
<reference evidence="3 4" key="1">
    <citation type="journal article" date="2012" name="J. Bacteriol.">
        <title>Genome sequence of Thalassospira xiamenensis type strain M-5.</title>
        <authorList>
            <person name="Lai Q."/>
            <person name="Shao Z."/>
        </authorList>
    </citation>
    <scope>NUCLEOTIDE SEQUENCE [LARGE SCALE GENOMIC DNA]</scope>
    <source>
        <strain evidence="3 4">M-5</strain>
    </source>
</reference>
<dbReference type="SUPFAM" id="SSF54523">
    <property type="entry name" value="Pili subunits"/>
    <property type="match status" value="1"/>
</dbReference>
<keyword evidence="3" id="KW-0614">Plasmid</keyword>
<dbReference type="RefSeq" id="WP_007091012.1">
    <property type="nucleotide sequence ID" value="NZ_CP004389.1"/>
</dbReference>
<dbReference type="Proteomes" id="UP000007127">
    <property type="component" value="Plasmid"/>
</dbReference>
<geneLocation type="plasmid" evidence="4"/>
<dbReference type="GeneID" id="31929979"/>
<keyword evidence="1" id="KW-0472">Membrane</keyword>
<protein>
    <submittedName>
        <fullName evidence="3">Bundlin</fullName>
    </submittedName>
</protein>
<evidence type="ECO:0000313" key="3">
    <source>
        <dbReference type="EMBL" id="AJD54414.1"/>
    </source>
</evidence>
<sequence>MLVLKRPPLTKPIIQSEAKVDLRRAGWGIGSFLLAAILAAGVAAFGYDQFKRAETNGQVTQFRSQMTELPANITSIYGSQRNYAGLSATILINNGAIPEKWQNAAGDGIVHVGGGAVGVAPATTTQAGFVLRFTDLPQAMCRSAVADGLGAVGYQGSATASGVVDEDTIGPSASATLCANNLNQITATFLK</sequence>
<gene>
    <name evidence="3" type="ORF">TH3_21708</name>
</gene>
<dbReference type="KEGG" id="txi:TH3_21708"/>
<name>A0AB72UJS4_9PROT</name>
<dbReference type="EMBL" id="CP004389">
    <property type="protein sequence ID" value="AJD54414.1"/>
    <property type="molecule type" value="Genomic_DNA"/>
</dbReference>
<keyword evidence="1" id="KW-1133">Transmembrane helix</keyword>
<feature type="transmembrane region" description="Helical" evidence="1">
    <location>
        <begin position="25"/>
        <end position="47"/>
    </location>
</feature>
<accession>A0AB72UJS4</accession>